<dbReference type="InterPro" id="IPR036291">
    <property type="entry name" value="NAD(P)-bd_dom_sf"/>
</dbReference>
<dbReference type="EMBL" id="LIIK01000007">
    <property type="protein sequence ID" value="KQM09313.1"/>
    <property type="molecule type" value="Genomic_DNA"/>
</dbReference>
<comment type="catalytic activity">
    <reaction evidence="1 7">
        <text>dTDP-alpha-D-glucose = dTDP-4-dehydro-6-deoxy-alpha-D-glucose + H2O</text>
        <dbReference type="Rhea" id="RHEA:17221"/>
        <dbReference type="ChEBI" id="CHEBI:15377"/>
        <dbReference type="ChEBI" id="CHEBI:57477"/>
        <dbReference type="ChEBI" id="CHEBI:57649"/>
        <dbReference type="EC" id="4.2.1.46"/>
    </reaction>
</comment>
<dbReference type="NCBIfam" id="TIGR01181">
    <property type="entry name" value="dTDP_gluc_dehyt"/>
    <property type="match status" value="1"/>
</dbReference>
<protein>
    <recommendedName>
        <fullName evidence="4 7">dTDP-glucose 4,6-dehydratase</fullName>
        <ecNumber evidence="4 7">4.2.1.46</ecNumber>
    </recommendedName>
</protein>
<evidence type="ECO:0000256" key="1">
    <source>
        <dbReference type="ARBA" id="ARBA00001539"/>
    </source>
</evidence>
<accession>A0A0Q4AZ24</accession>
<dbReference type="InterPro" id="IPR005888">
    <property type="entry name" value="dTDP_Gluc_deHydtase"/>
</dbReference>
<comment type="similarity">
    <text evidence="3 7">Belongs to the NAD(P)-dependent epimerase/dehydratase family. dTDP-glucose dehydratase subfamily.</text>
</comment>
<evidence type="ECO:0000256" key="4">
    <source>
        <dbReference type="ARBA" id="ARBA00011990"/>
    </source>
</evidence>
<dbReference type="PANTHER" id="PTHR43000">
    <property type="entry name" value="DTDP-D-GLUCOSE 4,6-DEHYDRATASE-RELATED"/>
    <property type="match status" value="1"/>
</dbReference>
<dbReference type="InterPro" id="IPR016040">
    <property type="entry name" value="NAD(P)-bd_dom"/>
</dbReference>
<keyword evidence="11" id="KW-1185">Reference proteome</keyword>
<dbReference type="Pfam" id="PF16363">
    <property type="entry name" value="GDP_Man_Dehyd"/>
    <property type="match status" value="1"/>
</dbReference>
<dbReference type="Gene3D" id="3.90.25.10">
    <property type="entry name" value="UDP-galactose 4-epimerase, domain 1"/>
    <property type="match status" value="1"/>
</dbReference>
<dbReference type="GO" id="GO:0009225">
    <property type="term" value="P:nucleotide-sugar metabolic process"/>
    <property type="evidence" value="ECO:0007669"/>
    <property type="project" value="InterPro"/>
</dbReference>
<evidence type="ECO:0000256" key="2">
    <source>
        <dbReference type="ARBA" id="ARBA00001911"/>
    </source>
</evidence>
<proteinExistence type="inferred from homology"/>
<keyword evidence="6 7" id="KW-0456">Lyase</keyword>
<dbReference type="EC" id="4.2.1.46" evidence="4 7"/>
<evidence type="ECO:0000259" key="8">
    <source>
        <dbReference type="Pfam" id="PF16363"/>
    </source>
</evidence>
<dbReference type="Gene3D" id="3.40.50.720">
    <property type="entry name" value="NAD(P)-binding Rossmann-like Domain"/>
    <property type="match status" value="1"/>
</dbReference>
<comment type="cofactor">
    <cofactor evidence="2 7">
        <name>NAD(+)</name>
        <dbReference type="ChEBI" id="CHEBI:57540"/>
    </cofactor>
</comment>
<organism evidence="10 11">
    <name type="scientific">Candidatus [Bacteroides] periocalifornicus</name>
    <dbReference type="NCBI Taxonomy" id="1702214"/>
    <lineage>
        <taxon>Bacteria</taxon>
        <taxon>Pseudomonadati</taxon>
        <taxon>Bacteroidota</taxon>
    </lineage>
</organism>
<dbReference type="GO" id="GO:0008460">
    <property type="term" value="F:dTDP-glucose 4,6-dehydratase activity"/>
    <property type="evidence" value="ECO:0007669"/>
    <property type="project" value="UniProtKB-EC"/>
</dbReference>
<dbReference type="SUPFAM" id="SSF51735">
    <property type="entry name" value="NAD(P)-binding Rossmann-fold domains"/>
    <property type="match status" value="1"/>
</dbReference>
<sequence>MDMKKHILVTGGAGFIGSNLIHHLLNNHPDYLVVNVDSLTYAGNLANLRDVENLPNYRFVKADVTDSIAIARVFSDFSIDTVLHLAAESHVDRSINTPLHFANVNILGTLTLLDTARRAWGKEPNGKLYYQISTDEVYGALGKTGAFTETTPYNPQSPYSASKASADHFVRAYSNTYGLPTIISCCSNNYGPYQFPEKLIPLCISNILKRKPLPIYGQGLNVRDWLYVADHARAIDTILHHGTPGQTYNVGGHNEVANIELVRTLCHIMDTRLNQAASPSENLITYVPDRLGHDFRYAIDPTKLSTTLGWKPETSLQVGLERTVDWYLAHQQWLEDIETGRYRT</sequence>
<evidence type="ECO:0000313" key="9">
    <source>
        <dbReference type="EMBL" id="KQM09313.1"/>
    </source>
</evidence>
<evidence type="ECO:0000256" key="6">
    <source>
        <dbReference type="ARBA" id="ARBA00023239"/>
    </source>
</evidence>
<evidence type="ECO:0000313" key="11">
    <source>
        <dbReference type="Proteomes" id="UP000054172"/>
    </source>
</evidence>
<evidence type="ECO:0000313" key="10">
    <source>
        <dbReference type="EMBL" id="KQM09342.1"/>
    </source>
</evidence>
<evidence type="ECO:0000256" key="7">
    <source>
        <dbReference type="RuleBase" id="RU004473"/>
    </source>
</evidence>
<dbReference type="AlphaFoldDB" id="A0A0Q4AZ24"/>
<evidence type="ECO:0000256" key="5">
    <source>
        <dbReference type="ARBA" id="ARBA00023027"/>
    </source>
</evidence>
<name>A0A0Q4AZ24_9BACT</name>
<comment type="caution">
    <text evidence="10">The sequence shown here is derived from an EMBL/GenBank/DDBJ whole genome shotgun (WGS) entry which is preliminary data.</text>
</comment>
<dbReference type="FunFam" id="3.40.50.720:FF:000304">
    <property type="entry name" value="UDP-glucose 4,6-dehydratase"/>
    <property type="match status" value="1"/>
</dbReference>
<keyword evidence="5" id="KW-0520">NAD</keyword>
<dbReference type="CDD" id="cd05246">
    <property type="entry name" value="dTDP_GD_SDR_e"/>
    <property type="match status" value="1"/>
</dbReference>
<evidence type="ECO:0000256" key="3">
    <source>
        <dbReference type="ARBA" id="ARBA00008178"/>
    </source>
</evidence>
<dbReference type="STRING" id="1702214.AL399_02230"/>
<dbReference type="PATRIC" id="fig|1702214.3.peg.309"/>
<gene>
    <name evidence="9" type="ORF">AL399_02230</name>
    <name evidence="10" type="ORF">AL399_02435</name>
</gene>
<dbReference type="EMBL" id="LIIK01000007">
    <property type="protein sequence ID" value="KQM09342.1"/>
    <property type="molecule type" value="Genomic_DNA"/>
</dbReference>
<dbReference type="Proteomes" id="UP000054172">
    <property type="component" value="Unassembled WGS sequence"/>
</dbReference>
<feature type="domain" description="NAD(P)-binding" evidence="8">
    <location>
        <begin position="8"/>
        <end position="322"/>
    </location>
</feature>
<reference evidence="10 11" key="1">
    <citation type="submission" date="2015-08" db="EMBL/GenBank/DDBJ databases">
        <title>Candidatus Bacteriodes Periocalifornicus.</title>
        <authorList>
            <person name="McLean J.S."/>
            <person name="Kelley S."/>
        </authorList>
    </citation>
    <scope>NUCLEOTIDE SEQUENCE [LARGE SCALE GENOMIC DNA]</scope>
    <source>
        <strain evidence="10">12B</strain>
    </source>
</reference>